<name>A0A933L3K1_9HYPH</name>
<evidence type="ECO:0000313" key="1">
    <source>
        <dbReference type="EMBL" id="MBI4923634.1"/>
    </source>
</evidence>
<reference evidence="1" key="1">
    <citation type="submission" date="2020-07" db="EMBL/GenBank/DDBJ databases">
        <title>Huge and variable diversity of episymbiotic CPR bacteria and DPANN archaea in groundwater ecosystems.</title>
        <authorList>
            <person name="He C.Y."/>
            <person name="Keren R."/>
            <person name="Whittaker M."/>
            <person name="Farag I.F."/>
            <person name="Doudna J."/>
            <person name="Cate J.H.D."/>
            <person name="Banfield J.F."/>
        </authorList>
    </citation>
    <scope>NUCLEOTIDE SEQUENCE</scope>
    <source>
        <strain evidence="1">NC_groundwater_1586_Pr3_B-0.1um_66_15</strain>
    </source>
</reference>
<comment type="caution">
    <text evidence="1">The sequence shown here is derived from an EMBL/GenBank/DDBJ whole genome shotgun (WGS) entry which is preliminary data.</text>
</comment>
<gene>
    <name evidence="1" type="ORF">HY834_17985</name>
</gene>
<sequence>MTNYDPDYPPRALRELYTTTERQLSSLCRAIEPLARRRPERRVPEPVLADVRPVLAATVRLLRYDEGWGSHLVVHGTPDWATLMVKLALAADGIAWFYTLYIAPPPSEAELDHYRNDPMLVAAMTEIVRKANQPRPSHPLGR</sequence>
<organism evidence="1 2">
    <name type="scientific">Devosia nanyangense</name>
    <dbReference type="NCBI Taxonomy" id="1228055"/>
    <lineage>
        <taxon>Bacteria</taxon>
        <taxon>Pseudomonadati</taxon>
        <taxon>Pseudomonadota</taxon>
        <taxon>Alphaproteobacteria</taxon>
        <taxon>Hyphomicrobiales</taxon>
        <taxon>Devosiaceae</taxon>
        <taxon>Devosia</taxon>
    </lineage>
</organism>
<dbReference type="EMBL" id="JACRAF010000059">
    <property type="protein sequence ID" value="MBI4923634.1"/>
    <property type="molecule type" value="Genomic_DNA"/>
</dbReference>
<protein>
    <submittedName>
        <fullName evidence="1">Uncharacterized protein</fullName>
    </submittedName>
</protein>
<proteinExistence type="predicted"/>
<evidence type="ECO:0000313" key="2">
    <source>
        <dbReference type="Proteomes" id="UP000782610"/>
    </source>
</evidence>
<dbReference type="AlphaFoldDB" id="A0A933L3K1"/>
<accession>A0A933L3K1</accession>
<dbReference type="Proteomes" id="UP000782610">
    <property type="component" value="Unassembled WGS sequence"/>
</dbReference>